<evidence type="ECO:0000256" key="2">
    <source>
        <dbReference type="SAM" id="SignalP"/>
    </source>
</evidence>
<proteinExistence type="predicted"/>
<dbReference type="Proteomes" id="UP000694904">
    <property type="component" value="Chromosome 3"/>
</dbReference>
<feature type="compositionally biased region" description="Polar residues" evidence="1">
    <location>
        <begin position="31"/>
        <end position="40"/>
    </location>
</feature>
<feature type="compositionally biased region" description="Low complexity" evidence="1">
    <location>
        <begin position="176"/>
        <end position="193"/>
    </location>
</feature>
<feature type="region of interest" description="Disordered" evidence="1">
    <location>
        <begin position="31"/>
        <end position="72"/>
    </location>
</feature>
<accession>A0ABM1NQX7</accession>
<organism evidence="3 4">
    <name type="scientific">Drosophila arizonae</name>
    <name type="common">Fruit fly</name>
    <dbReference type="NCBI Taxonomy" id="7263"/>
    <lineage>
        <taxon>Eukaryota</taxon>
        <taxon>Metazoa</taxon>
        <taxon>Ecdysozoa</taxon>
        <taxon>Arthropoda</taxon>
        <taxon>Hexapoda</taxon>
        <taxon>Insecta</taxon>
        <taxon>Pterygota</taxon>
        <taxon>Neoptera</taxon>
        <taxon>Endopterygota</taxon>
        <taxon>Diptera</taxon>
        <taxon>Brachycera</taxon>
        <taxon>Muscomorpha</taxon>
        <taxon>Ephydroidea</taxon>
        <taxon>Drosophilidae</taxon>
        <taxon>Drosophila</taxon>
    </lineage>
</organism>
<reference evidence="4" key="3">
    <citation type="submission" date="2025-08" db="UniProtKB">
        <authorList>
            <consortium name="RefSeq"/>
        </authorList>
    </citation>
    <scope>IDENTIFICATION</scope>
    <source>
        <tissue evidence="4">Whole organism</tissue>
    </source>
</reference>
<name>A0ABM1NQX7_DROAR</name>
<evidence type="ECO:0000313" key="3">
    <source>
        <dbReference type="Proteomes" id="UP000694904"/>
    </source>
</evidence>
<evidence type="ECO:0000313" key="4">
    <source>
        <dbReference type="RefSeq" id="XP_017857363.1"/>
    </source>
</evidence>
<keyword evidence="2" id="KW-0732">Signal</keyword>
<dbReference type="GeneID" id="108610047"/>
<feature type="chain" id="PRO_5046648241" evidence="2">
    <location>
        <begin position="26"/>
        <end position="427"/>
    </location>
</feature>
<reference evidence="3" key="1">
    <citation type="journal article" date="1997" name="Nucleic Acids Res.">
        <title>tRNAscan-SE: a program for improved detection of transfer RNA genes in genomic sequence.</title>
        <authorList>
            <person name="Lowe T.M."/>
            <person name="Eddy S.R."/>
        </authorList>
    </citation>
    <scope>NUCLEOTIDE SEQUENCE [LARGE SCALE GENOMIC DNA]</scope>
</reference>
<keyword evidence="3" id="KW-1185">Reference proteome</keyword>
<protein>
    <submittedName>
        <fullName evidence="4">Bromodomain-containing protein DDB_G0280777</fullName>
    </submittedName>
</protein>
<feature type="region of interest" description="Disordered" evidence="1">
    <location>
        <begin position="175"/>
        <end position="205"/>
    </location>
</feature>
<reference evidence="3" key="2">
    <citation type="journal article" date="2016" name="G3 (Bethesda)">
        <title>Genome Evolution in Three Species of Cactophilic Drosophila.</title>
        <authorList>
            <person name="Sanchez-Flores A."/>
            <person name="Penazola F."/>
            <person name="Carpinteyro-Ponce J."/>
            <person name="Nazario-Yepiz N."/>
            <person name="Abreu-Goodger C."/>
            <person name="Machado C.A."/>
            <person name="Markow T.A."/>
        </authorList>
    </citation>
    <scope>NUCLEOTIDE SEQUENCE [LARGE SCALE GENOMIC DNA]</scope>
</reference>
<gene>
    <name evidence="4" type="primary">LOC108610047</name>
</gene>
<sequence>MFWKTFTQLPLLLVLLLLLQLGASAFASKSSYLRDSTTEMPSTSNQGPSPSQNQSPSQSQSQSQSQTPATVAEEHFPAVAPPQAAVEAETGLLQPPLLPTVEAEDGLRRRVVTYDQRQEGQYNIRGDLENFMILVIPSATQDSFTLLDLLSKSAMRGGTKSNSKRKHASALKSFYQRQQLQQQQQQQQQVLQQMPQSGLPGGLPEFIEGRTPYHVDISATNEELLQQQQQQHPRLHRQQVDVLPPQLIPMPQLIKPYHLEAEPELIQALPPVPASSSSSNNLLEGFNQANSQYYRNSRSLRGPSFLETNRLAGDSMASSNARAISVPLYRTDVARSQAQPGTASVLYPPIDVPAYIINEAQPRNWQLSDEPTPIQPKHLIDGEPLLSFELLGDALADSKALLRDGLARCSPGQRRDSYGACRQVEGY</sequence>
<evidence type="ECO:0000256" key="1">
    <source>
        <dbReference type="SAM" id="MobiDB-lite"/>
    </source>
</evidence>
<dbReference type="RefSeq" id="XP_017857363.1">
    <property type="nucleotide sequence ID" value="XM_018001874.1"/>
</dbReference>
<feature type="compositionally biased region" description="Low complexity" evidence="1">
    <location>
        <begin position="41"/>
        <end position="68"/>
    </location>
</feature>
<feature type="signal peptide" evidence="2">
    <location>
        <begin position="1"/>
        <end position="25"/>
    </location>
</feature>